<evidence type="ECO:0000313" key="1">
    <source>
        <dbReference type="EMBL" id="PVY41915.1"/>
    </source>
</evidence>
<evidence type="ECO:0000313" key="2">
    <source>
        <dbReference type="Proteomes" id="UP000245466"/>
    </source>
</evidence>
<dbReference type="AlphaFoldDB" id="A0A2U1AZR5"/>
<comment type="caution">
    <text evidence="1">The sequence shown here is derived from an EMBL/GenBank/DDBJ whole genome shotgun (WGS) entry which is preliminary data.</text>
</comment>
<sequence length="140" mass="16478">MKLTNFEIEDTVTLHYTGLYLDLHNDYDFHEFKYSLSSQVFEIQWDKLETEETTSNNIDKFKLRFSAVSFLKIQERDAEVPVSEDKCLDVLGWLPQNMRQVMDSFGLKPDYKNDDMILIFRGGQTIKINAEQVDLIVLEQ</sequence>
<dbReference type="OrthoDB" id="6400584at2"/>
<keyword evidence="2" id="KW-1185">Reference proteome</keyword>
<name>A0A2U1AZR5_9BACT</name>
<organism evidence="1 2">
    <name type="scientific">Pontibacter virosus</name>
    <dbReference type="NCBI Taxonomy" id="1765052"/>
    <lineage>
        <taxon>Bacteria</taxon>
        <taxon>Pseudomonadati</taxon>
        <taxon>Bacteroidota</taxon>
        <taxon>Cytophagia</taxon>
        <taxon>Cytophagales</taxon>
        <taxon>Hymenobacteraceae</taxon>
        <taxon>Pontibacter</taxon>
    </lineage>
</organism>
<dbReference type="RefSeq" id="WP_116542952.1">
    <property type="nucleotide sequence ID" value="NZ_QEKI01000004.1"/>
</dbReference>
<accession>A0A2U1AZR5</accession>
<proteinExistence type="predicted"/>
<dbReference type="EMBL" id="QEKI01000004">
    <property type="protein sequence ID" value="PVY41915.1"/>
    <property type="molecule type" value="Genomic_DNA"/>
</dbReference>
<gene>
    <name evidence="1" type="ORF">C8E01_104287</name>
</gene>
<reference evidence="1 2" key="1">
    <citation type="submission" date="2018-04" db="EMBL/GenBank/DDBJ databases">
        <title>Genomic Encyclopedia of Type Strains, Phase IV (KMG-IV): sequencing the most valuable type-strain genomes for metagenomic binning, comparative biology and taxonomic classification.</title>
        <authorList>
            <person name="Goeker M."/>
        </authorList>
    </citation>
    <scope>NUCLEOTIDE SEQUENCE [LARGE SCALE GENOMIC DNA]</scope>
    <source>
        <strain evidence="1 2">DSM 100231</strain>
    </source>
</reference>
<protein>
    <recommendedName>
        <fullName evidence="3">Immunity protein 50 of polymorphic toxin system</fullName>
    </recommendedName>
</protein>
<dbReference type="Proteomes" id="UP000245466">
    <property type="component" value="Unassembled WGS sequence"/>
</dbReference>
<evidence type="ECO:0008006" key="3">
    <source>
        <dbReference type="Google" id="ProtNLM"/>
    </source>
</evidence>